<feature type="signal peptide" evidence="1">
    <location>
        <begin position="1"/>
        <end position="18"/>
    </location>
</feature>
<dbReference type="PROSITE" id="PS51257">
    <property type="entry name" value="PROKAR_LIPOPROTEIN"/>
    <property type="match status" value="1"/>
</dbReference>
<dbReference type="OrthoDB" id="5676227at2"/>
<keyword evidence="3" id="KW-1185">Reference proteome</keyword>
<accession>A0A0A3AW40</accession>
<dbReference type="Proteomes" id="UP000030380">
    <property type="component" value="Unassembled WGS sequence"/>
</dbReference>
<evidence type="ECO:0000256" key="1">
    <source>
        <dbReference type="SAM" id="SignalP"/>
    </source>
</evidence>
<dbReference type="AlphaFoldDB" id="A0A0A3AW40"/>
<gene>
    <name evidence="2" type="ORF">OA57_03515</name>
</gene>
<evidence type="ECO:0008006" key="4">
    <source>
        <dbReference type="Google" id="ProtNLM"/>
    </source>
</evidence>
<sequence>MKKLFIIFPLIISGCYLANGSPSQYKFWIKPQASMEEQKNDWAFCRKQSNDNLSEADKTLLKEGDTNWENLYHRKQDYERYSYLIRKEGAYFRNCIYQLGYRFKSPLYWCLAQDGDNTRICTENMKYRN</sequence>
<reference evidence="2 3" key="1">
    <citation type="submission" date="2014-11" db="EMBL/GenBank/DDBJ databases">
        <title>Draft genome sequence of Chelonobacter oris 1662T, associated with respiratory disease in Hermann's Tortoises.</title>
        <authorList>
            <person name="Kudirkiene E."/>
            <person name="Hansen M.J."/>
            <person name="Bojesen A.M."/>
        </authorList>
    </citation>
    <scope>NUCLEOTIDE SEQUENCE [LARGE SCALE GENOMIC DNA]</scope>
    <source>
        <strain evidence="2 3">1662</strain>
    </source>
</reference>
<feature type="chain" id="PRO_5002008873" description="Lipoprotein" evidence="1">
    <location>
        <begin position="19"/>
        <end position="129"/>
    </location>
</feature>
<dbReference type="RefSeq" id="WP_034613492.1">
    <property type="nucleotide sequence ID" value="NZ_JSUM01000003.1"/>
</dbReference>
<organism evidence="2 3">
    <name type="scientific">Chelonobacter oris</name>
    <dbReference type="NCBI Taxonomy" id="505317"/>
    <lineage>
        <taxon>Bacteria</taxon>
        <taxon>Pseudomonadati</taxon>
        <taxon>Pseudomonadota</taxon>
        <taxon>Gammaproteobacteria</taxon>
        <taxon>Pasteurellales</taxon>
        <taxon>Pasteurellaceae</taxon>
        <taxon>Chelonobacter</taxon>
    </lineage>
</organism>
<dbReference type="STRING" id="505317.OA57_03515"/>
<proteinExistence type="predicted"/>
<dbReference type="EMBL" id="JSUM01000003">
    <property type="protein sequence ID" value="KGQ71300.1"/>
    <property type="molecule type" value="Genomic_DNA"/>
</dbReference>
<evidence type="ECO:0000313" key="2">
    <source>
        <dbReference type="EMBL" id="KGQ71300.1"/>
    </source>
</evidence>
<protein>
    <recommendedName>
        <fullName evidence="4">Lipoprotein</fullName>
    </recommendedName>
</protein>
<evidence type="ECO:0000313" key="3">
    <source>
        <dbReference type="Proteomes" id="UP000030380"/>
    </source>
</evidence>
<keyword evidence="1" id="KW-0732">Signal</keyword>
<name>A0A0A3AW40_9PAST</name>
<comment type="caution">
    <text evidence="2">The sequence shown here is derived from an EMBL/GenBank/DDBJ whole genome shotgun (WGS) entry which is preliminary data.</text>
</comment>